<feature type="non-terminal residue" evidence="2">
    <location>
        <position position="1"/>
    </location>
</feature>
<evidence type="ECO:0000313" key="2">
    <source>
        <dbReference type="EMBL" id="PON99861.1"/>
    </source>
</evidence>
<sequence length="63" mass="7502">GHLGGTNKPLRYLPKGKEMNEHTRAETRRRCTPHELRVLRYVRMTLYNGYLGSRIDKERSEMQ</sequence>
<comment type="caution">
    <text evidence="2">The sequence shown here is derived from an EMBL/GenBank/DDBJ whole genome shotgun (WGS) entry which is preliminary data.</text>
</comment>
<reference evidence="3" key="1">
    <citation type="submission" date="2016-06" db="EMBL/GenBank/DDBJ databases">
        <title>Parallel loss of symbiosis genes in relatives of nitrogen-fixing non-legume Parasponia.</title>
        <authorList>
            <person name="Van Velzen R."/>
            <person name="Holmer R."/>
            <person name="Bu F."/>
            <person name="Rutten L."/>
            <person name="Van Zeijl A."/>
            <person name="Liu W."/>
            <person name="Santuari L."/>
            <person name="Cao Q."/>
            <person name="Sharma T."/>
            <person name="Shen D."/>
            <person name="Roswanjaya Y."/>
            <person name="Wardhani T."/>
            <person name="Kalhor M.S."/>
            <person name="Jansen J."/>
            <person name="Van den Hoogen J."/>
            <person name="Gungor B."/>
            <person name="Hartog M."/>
            <person name="Hontelez J."/>
            <person name="Verver J."/>
            <person name="Yang W.-C."/>
            <person name="Schijlen E."/>
            <person name="Repin R."/>
            <person name="Schilthuizen M."/>
            <person name="Schranz E."/>
            <person name="Heidstra R."/>
            <person name="Miyata K."/>
            <person name="Fedorova E."/>
            <person name="Kohlen W."/>
            <person name="Bisseling T."/>
            <person name="Smit S."/>
            <person name="Geurts R."/>
        </authorList>
    </citation>
    <scope>NUCLEOTIDE SEQUENCE [LARGE SCALE GENOMIC DNA]</scope>
    <source>
        <strain evidence="3">cv. RG33-2</strain>
    </source>
</reference>
<evidence type="ECO:0000256" key="1">
    <source>
        <dbReference type="SAM" id="MobiDB-lite"/>
    </source>
</evidence>
<dbReference type="InParanoid" id="A0A2P5FPY2"/>
<accession>A0A2P5FPY2</accession>
<name>A0A2P5FPY2_TREOI</name>
<evidence type="ECO:0000313" key="3">
    <source>
        <dbReference type="Proteomes" id="UP000237000"/>
    </source>
</evidence>
<dbReference type="EMBL" id="JXTC01000016">
    <property type="protein sequence ID" value="PON99861.1"/>
    <property type="molecule type" value="Genomic_DNA"/>
</dbReference>
<keyword evidence="3" id="KW-1185">Reference proteome</keyword>
<organism evidence="2 3">
    <name type="scientific">Trema orientale</name>
    <name type="common">Charcoal tree</name>
    <name type="synonym">Celtis orientalis</name>
    <dbReference type="NCBI Taxonomy" id="63057"/>
    <lineage>
        <taxon>Eukaryota</taxon>
        <taxon>Viridiplantae</taxon>
        <taxon>Streptophyta</taxon>
        <taxon>Embryophyta</taxon>
        <taxon>Tracheophyta</taxon>
        <taxon>Spermatophyta</taxon>
        <taxon>Magnoliopsida</taxon>
        <taxon>eudicotyledons</taxon>
        <taxon>Gunneridae</taxon>
        <taxon>Pentapetalae</taxon>
        <taxon>rosids</taxon>
        <taxon>fabids</taxon>
        <taxon>Rosales</taxon>
        <taxon>Cannabaceae</taxon>
        <taxon>Trema</taxon>
    </lineage>
</organism>
<dbReference type="Proteomes" id="UP000237000">
    <property type="component" value="Unassembled WGS sequence"/>
</dbReference>
<feature type="compositionally biased region" description="Basic and acidic residues" evidence="1">
    <location>
        <begin position="15"/>
        <end position="29"/>
    </location>
</feature>
<dbReference type="OrthoDB" id="1066916at2759"/>
<dbReference type="AlphaFoldDB" id="A0A2P5FPY2"/>
<protein>
    <submittedName>
        <fullName evidence="2">Uncharacterized protein</fullName>
    </submittedName>
</protein>
<feature type="region of interest" description="Disordered" evidence="1">
    <location>
        <begin position="1"/>
        <end position="29"/>
    </location>
</feature>
<gene>
    <name evidence="2" type="ORF">TorRG33x02_042790</name>
</gene>
<proteinExistence type="predicted"/>